<protein>
    <submittedName>
        <fullName evidence="7">Response regulator transcription factor</fullName>
    </submittedName>
</protein>
<dbReference type="PANTHER" id="PTHR44688:SF16">
    <property type="entry name" value="DNA-BINDING TRANSCRIPTIONAL ACTIVATOR DEVR_DOSR"/>
    <property type="match status" value="1"/>
</dbReference>
<dbReference type="SUPFAM" id="SSF52172">
    <property type="entry name" value="CheY-like"/>
    <property type="match status" value="1"/>
</dbReference>
<evidence type="ECO:0000256" key="4">
    <source>
        <dbReference type="PROSITE-ProRule" id="PRU00169"/>
    </source>
</evidence>
<dbReference type="PANTHER" id="PTHR44688">
    <property type="entry name" value="DNA-BINDING TRANSCRIPTIONAL ACTIVATOR DEVR_DOSR"/>
    <property type="match status" value="1"/>
</dbReference>
<dbReference type="InterPro" id="IPR036388">
    <property type="entry name" value="WH-like_DNA-bd_sf"/>
</dbReference>
<evidence type="ECO:0000313" key="7">
    <source>
        <dbReference type="EMBL" id="NDY83372.1"/>
    </source>
</evidence>
<dbReference type="AlphaFoldDB" id="A0A6B2QZC7"/>
<dbReference type="EMBL" id="JAAGRN010000005">
    <property type="protein sequence ID" value="NDY83372.1"/>
    <property type="molecule type" value="Genomic_DNA"/>
</dbReference>
<dbReference type="GO" id="GO:0006355">
    <property type="term" value="P:regulation of DNA-templated transcription"/>
    <property type="evidence" value="ECO:0007669"/>
    <property type="project" value="InterPro"/>
</dbReference>
<organism evidence="7">
    <name type="scientific">Sheuella amnicola</name>
    <dbReference type="NCBI Taxonomy" id="2707330"/>
    <lineage>
        <taxon>Bacteria</taxon>
        <taxon>Pseudomonadati</taxon>
        <taxon>Pseudomonadota</taxon>
        <taxon>Betaproteobacteria</taxon>
        <taxon>Burkholderiales</taxon>
        <taxon>Alcaligenaceae</taxon>
        <taxon>Sheuella</taxon>
    </lineage>
</organism>
<gene>
    <name evidence="7" type="ORF">G3I67_09035</name>
</gene>
<dbReference type="Pfam" id="PF00196">
    <property type="entry name" value="GerE"/>
    <property type="match status" value="1"/>
</dbReference>
<evidence type="ECO:0000256" key="1">
    <source>
        <dbReference type="ARBA" id="ARBA00023015"/>
    </source>
</evidence>
<comment type="caution">
    <text evidence="7">The sequence shown here is derived from an EMBL/GenBank/DDBJ whole genome shotgun (WGS) entry which is preliminary data.</text>
</comment>
<dbReference type="Gene3D" id="3.40.50.2300">
    <property type="match status" value="1"/>
</dbReference>
<dbReference type="InterPro" id="IPR001789">
    <property type="entry name" value="Sig_transdc_resp-reg_receiver"/>
</dbReference>
<keyword evidence="4" id="KW-0597">Phosphoprotein</keyword>
<name>A0A6B2QZC7_9BURK</name>
<reference evidence="7" key="1">
    <citation type="submission" date="2020-02" db="EMBL/GenBank/DDBJ databases">
        <authorList>
            <person name="Chen W.-M."/>
        </authorList>
    </citation>
    <scope>NUCLEOTIDE SEQUENCE</scope>
    <source>
        <strain evidence="7">NBD-18</strain>
    </source>
</reference>
<keyword evidence="2" id="KW-0238">DNA-binding</keyword>
<feature type="domain" description="HTH luxR-type" evidence="5">
    <location>
        <begin position="140"/>
        <end position="205"/>
    </location>
</feature>
<dbReference type="InterPro" id="IPR016032">
    <property type="entry name" value="Sig_transdc_resp-reg_C-effctor"/>
</dbReference>
<dbReference type="SMART" id="SM00448">
    <property type="entry name" value="REC"/>
    <property type="match status" value="1"/>
</dbReference>
<accession>A0A6B2QZC7</accession>
<dbReference type="GO" id="GO:0003677">
    <property type="term" value="F:DNA binding"/>
    <property type="evidence" value="ECO:0007669"/>
    <property type="project" value="UniProtKB-KW"/>
</dbReference>
<dbReference type="Gene3D" id="1.10.10.10">
    <property type="entry name" value="Winged helix-like DNA-binding domain superfamily/Winged helix DNA-binding domain"/>
    <property type="match status" value="1"/>
</dbReference>
<sequence>MSANNPTLGHIYLVDDDPSIRRALSGTLERLGYSVNAYESRDDFLTNAVPVSPSAILMDMRMPGKSGVEIQAEMLEHKWMTPIIFISGESLPTQIIQAMKQGAVDFLLKPFSMEALLRAINAALKKDTEIHAALQQKMSVQERFSLLTPREKVICAEMVSGRSNKEIATASGSAAATVKLHRARVLAKMQAKSLSDLIELFESIDIADLN</sequence>
<evidence type="ECO:0000256" key="2">
    <source>
        <dbReference type="ARBA" id="ARBA00023125"/>
    </source>
</evidence>
<evidence type="ECO:0000259" key="6">
    <source>
        <dbReference type="PROSITE" id="PS50110"/>
    </source>
</evidence>
<dbReference type="SMART" id="SM00421">
    <property type="entry name" value="HTH_LUXR"/>
    <property type="match status" value="1"/>
</dbReference>
<dbReference type="PROSITE" id="PS50110">
    <property type="entry name" value="RESPONSE_REGULATORY"/>
    <property type="match status" value="1"/>
</dbReference>
<dbReference type="GO" id="GO:0000160">
    <property type="term" value="P:phosphorelay signal transduction system"/>
    <property type="evidence" value="ECO:0007669"/>
    <property type="project" value="InterPro"/>
</dbReference>
<dbReference type="RefSeq" id="WP_163654475.1">
    <property type="nucleotide sequence ID" value="NZ_JAAGRN010000005.1"/>
</dbReference>
<keyword evidence="3" id="KW-0804">Transcription</keyword>
<dbReference type="PRINTS" id="PR00038">
    <property type="entry name" value="HTHLUXR"/>
</dbReference>
<feature type="modified residue" description="4-aspartylphosphate" evidence="4">
    <location>
        <position position="59"/>
    </location>
</feature>
<dbReference type="InterPro" id="IPR000792">
    <property type="entry name" value="Tscrpt_reg_LuxR_C"/>
</dbReference>
<dbReference type="SUPFAM" id="SSF46894">
    <property type="entry name" value="C-terminal effector domain of the bipartite response regulators"/>
    <property type="match status" value="1"/>
</dbReference>
<keyword evidence="1" id="KW-0805">Transcription regulation</keyword>
<dbReference type="PROSITE" id="PS50043">
    <property type="entry name" value="HTH_LUXR_2"/>
    <property type="match status" value="1"/>
</dbReference>
<evidence type="ECO:0000256" key="3">
    <source>
        <dbReference type="ARBA" id="ARBA00023163"/>
    </source>
</evidence>
<proteinExistence type="predicted"/>
<dbReference type="InterPro" id="IPR011006">
    <property type="entry name" value="CheY-like_superfamily"/>
</dbReference>
<dbReference type="Pfam" id="PF00072">
    <property type="entry name" value="Response_reg"/>
    <property type="match status" value="1"/>
</dbReference>
<evidence type="ECO:0000259" key="5">
    <source>
        <dbReference type="PROSITE" id="PS50043"/>
    </source>
</evidence>
<feature type="domain" description="Response regulatory" evidence="6">
    <location>
        <begin position="10"/>
        <end position="124"/>
    </location>
</feature>